<name>A0A142VVL0_9SPHN</name>
<dbReference type="RefSeq" id="WP_062900853.1">
    <property type="nucleotide sequence ID" value="NZ_CP013342.1"/>
</dbReference>
<proteinExistence type="predicted"/>
<dbReference type="EMBL" id="CP013342">
    <property type="protein sequence ID" value="AMU93762.1"/>
    <property type="molecule type" value="Genomic_DNA"/>
</dbReference>
<dbReference type="Gene3D" id="3.20.20.150">
    <property type="entry name" value="Divalent-metal-dependent TIM barrel enzymes"/>
    <property type="match status" value="1"/>
</dbReference>
<reference evidence="1 2" key="2">
    <citation type="journal article" date="2016" name="Genome Announc.">
        <title>Complete Genome Sequence of Sphingopyxis terrae Strain 203-1 (NBRC 111660), a Polyethylene Glycol Degrader.</title>
        <authorList>
            <person name="Ohtsubo Y."/>
            <person name="Nonoyama S."/>
            <person name="Nagata Y."/>
            <person name="Numata M."/>
            <person name="Tsuchikane K."/>
            <person name="Hosoyama A."/>
            <person name="Yamazoe A."/>
            <person name="Tsuda M."/>
            <person name="Fujita N."/>
            <person name="Kawai F."/>
        </authorList>
    </citation>
    <scope>NUCLEOTIDE SEQUENCE [LARGE SCALE GENOMIC DNA]</scope>
    <source>
        <strain evidence="1 2">203-1</strain>
    </source>
</reference>
<dbReference type="NCBIfam" id="NF003818">
    <property type="entry name" value="PRK05409.1"/>
    <property type="match status" value="1"/>
</dbReference>
<dbReference type="SUPFAM" id="SSF51658">
    <property type="entry name" value="Xylose isomerase-like"/>
    <property type="match status" value="1"/>
</dbReference>
<protein>
    <submittedName>
        <fullName evidence="1">Uncharacterized protein</fullName>
    </submittedName>
</protein>
<dbReference type="InterPro" id="IPR007801">
    <property type="entry name" value="MbnB/TglH/ChrH"/>
</dbReference>
<dbReference type="PANTHER" id="PTHR42194:SF1">
    <property type="entry name" value="UPF0276 PROTEIN HI_1600"/>
    <property type="match status" value="1"/>
</dbReference>
<sequence length="291" mass="30970">MSASTTPRLPRRAGIGLKSQHYAALLAAVEAGTAPAWAEIHPQNYFGPGGPPHRWLTAIAEHMPLSFHSVGLSLGSSGGVDRGELDALAALCARYMPAMVSDHLSWSNGPGDKFPDLLPIPYTSAALAHFAGEVARVQDRLGRAILIENPSRYLAFAASNWCEVDFLHELCRRTGCGLLLDINNILVSAHNLGRDPEAWLDAFDPRLVGEVHVAGHAVKPDGEGGMVAIDDHGSPVGAACWTLLDRFLRRAGPTPVLVEWDSDVPDYAVLHAEAARADTLIAACSPVTADA</sequence>
<organism evidence="1 2">
    <name type="scientific">Sphingopyxis terrae subsp. terrae NBRC 15098</name>
    <dbReference type="NCBI Taxonomy" id="1219058"/>
    <lineage>
        <taxon>Bacteria</taxon>
        <taxon>Pseudomonadati</taxon>
        <taxon>Pseudomonadota</taxon>
        <taxon>Alphaproteobacteria</taxon>
        <taxon>Sphingomonadales</taxon>
        <taxon>Sphingomonadaceae</taxon>
        <taxon>Sphingopyxis</taxon>
    </lineage>
</organism>
<gene>
    <name evidence="1" type="ORF">AOA14_03985</name>
</gene>
<dbReference type="InterPro" id="IPR036237">
    <property type="entry name" value="Xyl_isomerase-like_sf"/>
</dbReference>
<dbReference type="PANTHER" id="PTHR42194">
    <property type="entry name" value="UPF0276 PROTEIN HI_1600"/>
    <property type="match status" value="1"/>
</dbReference>
<dbReference type="Pfam" id="PF05114">
    <property type="entry name" value="MbnB_TglH_ChrH"/>
    <property type="match status" value="1"/>
</dbReference>
<reference evidence="2" key="1">
    <citation type="submission" date="2015-11" db="EMBL/GenBank/DDBJ databases">
        <title>Complete genome sequence of a polyethylene glycol-degrading strain Sphingopyxis terrae strain 203-1 (NBRC 15098).</title>
        <authorList>
            <person name="Yoshiyuki O."/>
            <person name="Shouta N."/>
            <person name="Nagata Y."/>
            <person name="Numata M."/>
            <person name="Tsuchikane K."/>
            <person name="Hosoyama A."/>
            <person name="Yamazoe A."/>
            <person name="Tsuda M."/>
            <person name="Fujita N."/>
            <person name="Kawai F."/>
        </authorList>
    </citation>
    <scope>NUCLEOTIDE SEQUENCE [LARGE SCALE GENOMIC DNA]</scope>
    <source>
        <strain evidence="2">203-1</strain>
    </source>
</reference>
<dbReference type="Proteomes" id="UP000076234">
    <property type="component" value="Chromosome"/>
</dbReference>
<accession>A0A142VVL0</accession>
<dbReference type="STRING" id="1219058.AOA14_03985"/>
<evidence type="ECO:0000313" key="2">
    <source>
        <dbReference type="Proteomes" id="UP000076234"/>
    </source>
</evidence>
<dbReference type="KEGG" id="ster:AOA14_03985"/>
<dbReference type="AlphaFoldDB" id="A0A142VVL0"/>
<evidence type="ECO:0000313" key="1">
    <source>
        <dbReference type="EMBL" id="AMU93762.1"/>
    </source>
</evidence>